<evidence type="ECO:0000256" key="1">
    <source>
        <dbReference type="ARBA" id="ARBA00007797"/>
    </source>
</evidence>
<protein>
    <submittedName>
        <fullName evidence="5">CCAAT-binding factor domain-containing protein</fullName>
    </submittedName>
</protein>
<dbReference type="WBParaSite" id="PSAMB.scaffold13size135047.g312.t1">
    <property type="protein sequence ID" value="PSAMB.scaffold13size135047.g312.t1"/>
    <property type="gene ID" value="PSAMB.scaffold13size135047.g312"/>
</dbReference>
<organism evidence="4 5">
    <name type="scientific">Plectus sambesii</name>
    <dbReference type="NCBI Taxonomy" id="2011161"/>
    <lineage>
        <taxon>Eukaryota</taxon>
        <taxon>Metazoa</taxon>
        <taxon>Ecdysozoa</taxon>
        <taxon>Nematoda</taxon>
        <taxon>Chromadorea</taxon>
        <taxon>Plectida</taxon>
        <taxon>Plectina</taxon>
        <taxon>Plectoidea</taxon>
        <taxon>Plectidae</taxon>
        <taxon>Plectus</taxon>
    </lineage>
</organism>
<dbReference type="GO" id="GO:0042254">
    <property type="term" value="P:ribosome biogenesis"/>
    <property type="evidence" value="ECO:0007669"/>
    <property type="project" value="InterPro"/>
</dbReference>
<dbReference type="GO" id="GO:0032040">
    <property type="term" value="C:small-subunit processome"/>
    <property type="evidence" value="ECO:0007669"/>
    <property type="project" value="TreeGrafter"/>
</dbReference>
<dbReference type="PANTHER" id="PTHR12455">
    <property type="entry name" value="NUCLEOLAR COMPLEX PROTEIN 4"/>
    <property type="match status" value="1"/>
</dbReference>
<name>A0A914V264_9BILA</name>
<evidence type="ECO:0000259" key="3">
    <source>
        <dbReference type="Pfam" id="PF03914"/>
    </source>
</evidence>
<comment type="similarity">
    <text evidence="1">Belongs to the CBF/MAK21 family.</text>
</comment>
<feature type="compositionally biased region" description="Basic and acidic residues" evidence="2">
    <location>
        <begin position="393"/>
        <end position="407"/>
    </location>
</feature>
<accession>A0A914V264</accession>
<proteinExistence type="inferred from homology"/>
<evidence type="ECO:0000256" key="2">
    <source>
        <dbReference type="SAM" id="MobiDB-lite"/>
    </source>
</evidence>
<dbReference type="InterPro" id="IPR027193">
    <property type="entry name" value="Noc4"/>
</dbReference>
<evidence type="ECO:0000313" key="5">
    <source>
        <dbReference type="WBParaSite" id="PSAMB.scaffold13size135047.g312.t1"/>
    </source>
</evidence>
<evidence type="ECO:0000313" key="4">
    <source>
        <dbReference type="Proteomes" id="UP000887566"/>
    </source>
</evidence>
<keyword evidence="4" id="KW-1185">Reference proteome</keyword>
<dbReference type="Proteomes" id="UP000887566">
    <property type="component" value="Unplaced"/>
</dbReference>
<dbReference type="PANTHER" id="PTHR12455:SF0">
    <property type="entry name" value="NUCLEOLAR COMPLEX PROTEIN 4 HOMOLOG"/>
    <property type="match status" value="1"/>
</dbReference>
<dbReference type="Pfam" id="PF03914">
    <property type="entry name" value="CBF"/>
    <property type="match status" value="1"/>
</dbReference>
<sequence length="446" mass="51354">MVVLEKNNRRLYWSSKLRNLTDLNQSQAVAAELTSIVGQLNWDATQAGDYCDELVSFAQSFVDYIVSSSELSRKAIKALSDALLFYEDIKMLVIKALLNYLTSVNEETPAESMLENVFNLLREMPAPVAKKRKFVACYFNASRNVGKQLKYKQMQKLYQTVWFAYLKFEHPPSVLKALLPFLAETVMPIVPEPHLLVDFFIRSSQLGDPYSVLALSGIFNLMVKHNFDYPNFYGEVYALTKYPICYSSHRVRFFELLDIFLSSTHLPSYLVAGFVKRLSRMALLAPLETVEPLLTLIRNMLVRHPDIQTLYHRSEPVTVEQDPYNVDEPDLKLSGALDSSLWEIKTLQQHWFLDAAKRANFIDKGMAHMESSVRWKSGDDIWQRQMDKKFGVHQEMDEEGEGKRMEPDQDEDPEQEAPLGPVPTTFLPPKSLFRDGAFAFGDYWRN</sequence>
<dbReference type="InterPro" id="IPR005612">
    <property type="entry name" value="CCAAT-binding_factor"/>
</dbReference>
<dbReference type="AlphaFoldDB" id="A0A914V264"/>
<dbReference type="GO" id="GO:0030692">
    <property type="term" value="C:Noc4p-Nop14p complex"/>
    <property type="evidence" value="ECO:0007669"/>
    <property type="project" value="TreeGrafter"/>
</dbReference>
<feature type="domain" description="CCAAT-binding factor" evidence="3">
    <location>
        <begin position="211"/>
        <end position="352"/>
    </location>
</feature>
<reference evidence="5" key="1">
    <citation type="submission" date="2022-11" db="UniProtKB">
        <authorList>
            <consortium name="WormBaseParasite"/>
        </authorList>
    </citation>
    <scope>IDENTIFICATION</scope>
</reference>
<feature type="region of interest" description="Disordered" evidence="2">
    <location>
        <begin position="393"/>
        <end position="428"/>
    </location>
</feature>